<evidence type="ECO:0000313" key="3">
    <source>
        <dbReference type="EMBL" id="MDX8419644.1"/>
    </source>
</evidence>
<comment type="caution">
    <text evidence="3">The sequence shown here is derived from an EMBL/GenBank/DDBJ whole genome shotgun (WGS) entry which is preliminary data.</text>
</comment>
<organism evidence="3 4">
    <name type="scientific">Grylomicrobium aquisgranensis</name>
    <dbReference type="NCBI Taxonomy" id="2926318"/>
    <lineage>
        <taxon>Bacteria</taxon>
        <taxon>Bacillati</taxon>
        <taxon>Bacillota</taxon>
        <taxon>Erysipelotrichia</taxon>
        <taxon>Erysipelotrichales</taxon>
        <taxon>Erysipelotrichaceae</taxon>
        <taxon>Grylomicrobium</taxon>
    </lineage>
</organism>
<gene>
    <name evidence="3" type="ORF">MOZ60_06010</name>
</gene>
<accession>A0AB35U4K2</accession>
<evidence type="ECO:0000259" key="2">
    <source>
        <dbReference type="PROSITE" id="PS50234"/>
    </source>
</evidence>
<dbReference type="PROSITE" id="PS50234">
    <property type="entry name" value="VWFA"/>
    <property type="match status" value="1"/>
</dbReference>
<dbReference type="Pfam" id="PF00092">
    <property type="entry name" value="VWA"/>
    <property type="match status" value="1"/>
</dbReference>
<dbReference type="InterPro" id="IPR036465">
    <property type="entry name" value="vWFA_dom_sf"/>
</dbReference>
<dbReference type="Gene3D" id="3.40.50.410">
    <property type="entry name" value="von Willebrand factor, type A domain"/>
    <property type="match status" value="1"/>
</dbReference>
<feature type="compositionally biased region" description="Polar residues" evidence="1">
    <location>
        <begin position="271"/>
        <end position="280"/>
    </location>
</feature>
<dbReference type="InterPro" id="IPR002035">
    <property type="entry name" value="VWF_A"/>
</dbReference>
<dbReference type="RefSeq" id="WP_370595984.1">
    <property type="nucleotide sequence ID" value="NZ_JALBUR010000011.1"/>
</dbReference>
<reference evidence="3 4" key="1">
    <citation type="submission" date="2022-03" db="EMBL/GenBank/DDBJ databases">
        <title>Novel taxa within the pig intestine.</title>
        <authorList>
            <person name="Wylensek D."/>
            <person name="Bishof K."/>
            <person name="Afrizal A."/>
            <person name="Clavel T."/>
        </authorList>
    </citation>
    <scope>NUCLEOTIDE SEQUENCE [LARGE SCALE GENOMIC DNA]</scope>
    <source>
        <strain evidence="3 4">CLA-KB-P133</strain>
    </source>
</reference>
<feature type="domain" description="VWFA" evidence="2">
    <location>
        <begin position="420"/>
        <end position="612"/>
    </location>
</feature>
<protein>
    <submittedName>
        <fullName evidence="3">VWA domain-containing protein</fullName>
    </submittedName>
</protein>
<sequence length="624" mass="70625">MGEITKETCEALLAREQRMLTLFSGDQRLMYEVSDQQETFVLLPDEQRVIVPLAFFQDNGLDESELLYHLYSTLALYPDEQKYPSLYLHRTEQFENACEKITSCYLQKAASFGLQDDPGYAPSIVYASVQNALSAFLDAVDIWVSDLLVQMKAPVYREAAMKQKIGKMLLWEGGFPQENDDVRTHEDLGGALLQVEYDGLDSISNPQLKDFLQERVLGMSRYDFLRHSVLQEVLDQQGIKERNDLFQTFLVPGWVMLFESDISRMKLAKTASRSEQSEPQKNAKKSHGPAMSADHKKNMLQQLEQSQMKKAVAAKTHGQKELEAFGVQSDDLALFTHYEHQVQPARQKMKQFWQKLFGEAGRQVSIRQTGQSKGYLDVDELIGSWCDFVEAQQKQNYRDLHIFANDLLVSVPKVLPQYLDISFVIDNSGSMRSGKLESAREALAIVLLSLQDFQQFLDANAAKTHQQTKVQIETWLFGSGSHRVMSFDDDGFRKKADTMLSVTRLRGDGGSTDDGACLQEVLKQITPIQEREIESGKRIRLLFEVTDGASSFPGAARKTVEKLKKKGVEIQAIEIGPDDPEARRIFDFIFSDHGTFLGTKTDDLPSVLMAAVARQMVSIFHHAK</sequence>
<evidence type="ECO:0000256" key="1">
    <source>
        <dbReference type="SAM" id="MobiDB-lite"/>
    </source>
</evidence>
<feature type="region of interest" description="Disordered" evidence="1">
    <location>
        <begin position="269"/>
        <end position="294"/>
    </location>
</feature>
<dbReference type="EMBL" id="JALBUR010000011">
    <property type="protein sequence ID" value="MDX8419644.1"/>
    <property type="molecule type" value="Genomic_DNA"/>
</dbReference>
<dbReference type="SUPFAM" id="SSF53300">
    <property type="entry name" value="vWA-like"/>
    <property type="match status" value="1"/>
</dbReference>
<dbReference type="CDD" id="cd00198">
    <property type="entry name" value="vWFA"/>
    <property type="match status" value="1"/>
</dbReference>
<dbReference type="SMART" id="SM00327">
    <property type="entry name" value="VWA"/>
    <property type="match status" value="1"/>
</dbReference>
<proteinExistence type="predicted"/>
<evidence type="ECO:0000313" key="4">
    <source>
        <dbReference type="Proteomes" id="UP001286174"/>
    </source>
</evidence>
<dbReference type="Proteomes" id="UP001286174">
    <property type="component" value="Unassembled WGS sequence"/>
</dbReference>
<dbReference type="AlphaFoldDB" id="A0AB35U4K2"/>
<keyword evidence="4" id="KW-1185">Reference proteome</keyword>
<name>A0AB35U4K2_9FIRM</name>